<dbReference type="Gene3D" id="2.40.180.10">
    <property type="entry name" value="Catalase core domain"/>
    <property type="match status" value="1"/>
</dbReference>
<dbReference type="HOGENOM" id="CLU_133018_0_0_1"/>
<accession>V5I408</accession>
<dbReference type="EMBL" id="BAUL01000226">
    <property type="protein sequence ID" value="GAD98055.1"/>
    <property type="molecule type" value="Genomic_DNA"/>
</dbReference>
<dbReference type="InParanoid" id="V5I408"/>
<dbReference type="InterPro" id="IPR010582">
    <property type="entry name" value="Catalase_immune_responsive"/>
</dbReference>
<keyword evidence="3" id="KW-1185">Reference proteome</keyword>
<dbReference type="OrthoDB" id="4350517at2759"/>
<gene>
    <name evidence="2" type="ORF">PVAR5_6743</name>
</gene>
<protein>
    <recommendedName>
        <fullName evidence="1">Catalase immune-responsive domain-containing protein</fullName>
    </recommendedName>
</protein>
<feature type="domain" description="Catalase immune-responsive" evidence="1">
    <location>
        <begin position="61"/>
        <end position="121"/>
    </location>
</feature>
<organism evidence="2 3">
    <name type="scientific">Byssochlamys spectabilis (strain No. 5 / NBRC 109023)</name>
    <name type="common">Paecilomyces variotii</name>
    <dbReference type="NCBI Taxonomy" id="1356009"/>
    <lineage>
        <taxon>Eukaryota</taxon>
        <taxon>Fungi</taxon>
        <taxon>Dikarya</taxon>
        <taxon>Ascomycota</taxon>
        <taxon>Pezizomycotina</taxon>
        <taxon>Eurotiomycetes</taxon>
        <taxon>Eurotiomycetidae</taxon>
        <taxon>Eurotiales</taxon>
        <taxon>Thermoascaceae</taxon>
        <taxon>Paecilomyces</taxon>
    </lineage>
</organism>
<dbReference type="Pfam" id="PF06628">
    <property type="entry name" value="Catalase-rel"/>
    <property type="match status" value="1"/>
</dbReference>
<proteinExistence type="predicted"/>
<evidence type="ECO:0000259" key="1">
    <source>
        <dbReference type="Pfam" id="PF06628"/>
    </source>
</evidence>
<dbReference type="GO" id="GO:0020037">
    <property type="term" value="F:heme binding"/>
    <property type="evidence" value="ECO:0007669"/>
    <property type="project" value="InterPro"/>
</dbReference>
<feature type="non-terminal residue" evidence="2">
    <location>
        <position position="1"/>
    </location>
</feature>
<dbReference type="InterPro" id="IPR020835">
    <property type="entry name" value="Catalase_sf"/>
</dbReference>
<dbReference type="Proteomes" id="UP000018001">
    <property type="component" value="Unassembled WGS sequence"/>
</dbReference>
<comment type="caution">
    <text evidence="2">The sequence shown here is derived from an EMBL/GenBank/DDBJ whole genome shotgun (WGS) entry which is preliminary data.</text>
</comment>
<reference evidence="3" key="1">
    <citation type="journal article" date="2014" name="Genome Announc.">
        <title>Draft genome sequence of the formaldehyde-resistant fungus Byssochlamys spectabilis No. 5 (anamorph Paecilomyces variotii No. 5) (NBRC109023).</title>
        <authorList>
            <person name="Oka T."/>
            <person name="Ekino K."/>
            <person name="Fukuda K."/>
            <person name="Nomura Y."/>
        </authorList>
    </citation>
    <scope>NUCLEOTIDE SEQUENCE [LARGE SCALE GENOMIC DNA]</scope>
    <source>
        <strain evidence="3">No. 5 / NBRC 109023</strain>
    </source>
</reference>
<name>V5I408_BYSSN</name>
<evidence type="ECO:0000313" key="3">
    <source>
        <dbReference type="Proteomes" id="UP000018001"/>
    </source>
</evidence>
<dbReference type="eggNOG" id="KOG0047">
    <property type="taxonomic scope" value="Eukaryota"/>
</dbReference>
<sequence>RDGFMNFTDNYGDDPNYVGSSLRPTTFKTSSGVGTNRLSTLTEHEKWVGEVSSFASEMTSKDFEQATGLWKVLGRDAGHRDRFISNLSHNVAKVTSSDLRLKVYDLFSRVDKQLGDRLRSATEALRT</sequence>
<evidence type="ECO:0000313" key="2">
    <source>
        <dbReference type="EMBL" id="GAD98055.1"/>
    </source>
</evidence>
<dbReference type="SUPFAM" id="SSF56634">
    <property type="entry name" value="Heme-dependent catalase-like"/>
    <property type="match status" value="1"/>
</dbReference>
<dbReference type="AlphaFoldDB" id="V5I408"/>